<feature type="non-terminal residue" evidence="2">
    <location>
        <position position="1"/>
    </location>
</feature>
<evidence type="ECO:0000256" key="1">
    <source>
        <dbReference type="SAM" id="MobiDB-lite"/>
    </source>
</evidence>
<name>A0A6J4PLC2_9ACTN</name>
<feature type="non-terminal residue" evidence="2">
    <location>
        <position position="52"/>
    </location>
</feature>
<proteinExistence type="predicted"/>
<dbReference type="EMBL" id="CADCUP010000200">
    <property type="protein sequence ID" value="CAA9413453.1"/>
    <property type="molecule type" value="Genomic_DNA"/>
</dbReference>
<reference evidence="2" key="1">
    <citation type="submission" date="2020-02" db="EMBL/GenBank/DDBJ databases">
        <authorList>
            <person name="Meier V. D."/>
        </authorList>
    </citation>
    <scope>NUCLEOTIDE SEQUENCE</scope>
    <source>
        <strain evidence="2">AVDCRST_MAG06</strain>
    </source>
</reference>
<dbReference type="AlphaFoldDB" id="A0A6J4PLC2"/>
<feature type="region of interest" description="Disordered" evidence="1">
    <location>
        <begin position="1"/>
        <end position="52"/>
    </location>
</feature>
<gene>
    <name evidence="2" type="ORF">AVDCRST_MAG06-3025</name>
</gene>
<organism evidence="2">
    <name type="scientific">uncultured Nocardioides sp</name>
    <dbReference type="NCBI Taxonomy" id="198441"/>
    <lineage>
        <taxon>Bacteria</taxon>
        <taxon>Bacillati</taxon>
        <taxon>Actinomycetota</taxon>
        <taxon>Actinomycetes</taxon>
        <taxon>Propionibacteriales</taxon>
        <taxon>Nocardioidaceae</taxon>
        <taxon>Nocardioides</taxon>
        <taxon>environmental samples</taxon>
    </lineage>
</organism>
<protein>
    <submittedName>
        <fullName evidence="2">Uncharacterized protein</fullName>
    </submittedName>
</protein>
<feature type="compositionally biased region" description="Low complexity" evidence="1">
    <location>
        <begin position="26"/>
        <end position="37"/>
    </location>
</feature>
<evidence type="ECO:0000313" key="2">
    <source>
        <dbReference type="EMBL" id="CAA9413453.1"/>
    </source>
</evidence>
<accession>A0A6J4PLC2</accession>
<sequence length="52" mass="5305">EQDGRPAGHARGPARRGDQAGGEGQAGPDAGRAARGSRGVRRLRRSPMGGRA</sequence>